<reference evidence="1" key="1">
    <citation type="submission" date="2022-08" db="EMBL/GenBank/DDBJ databases">
        <title>Draft genome sequencing of Roseisolibacter agri AW1220.</title>
        <authorList>
            <person name="Tobiishi Y."/>
            <person name="Tonouchi A."/>
        </authorList>
    </citation>
    <scope>NUCLEOTIDE SEQUENCE</scope>
    <source>
        <strain evidence="1">AW1220</strain>
    </source>
</reference>
<dbReference type="Proteomes" id="UP001161325">
    <property type="component" value="Unassembled WGS sequence"/>
</dbReference>
<sequence>MTYVHPAERLWRSHAPPTGYPAGVVSVPAPIPGRAFFPGGYGLWGAGADRLPDFPVGGVMVLGHDFHSESGYRESLGLGAERETMPTWRNVRALLCEVGIALERCFFTNLFMGLRAGTATTGVFPGATDADFVAHCRAFLLGQLRAQRPALLLTLGVHVPPIVGTLSPELAPWTEGRGFRHLDAAGPVRTGVTFPRVEGLCTTAVTLVHPSLRHAGVRHRRYAGLAGHAAEVRMLRDAMAAAHLAPDHETA</sequence>
<name>A0AA37V4C9_9BACT</name>
<dbReference type="InterPro" id="IPR036895">
    <property type="entry name" value="Uracil-DNA_glycosylase-like_sf"/>
</dbReference>
<organism evidence="1 2">
    <name type="scientific">Roseisolibacter agri</name>
    <dbReference type="NCBI Taxonomy" id="2014610"/>
    <lineage>
        <taxon>Bacteria</taxon>
        <taxon>Pseudomonadati</taxon>
        <taxon>Gemmatimonadota</taxon>
        <taxon>Gemmatimonadia</taxon>
        <taxon>Gemmatimonadales</taxon>
        <taxon>Gemmatimonadaceae</taxon>
        <taxon>Roseisolibacter</taxon>
    </lineage>
</organism>
<comment type="caution">
    <text evidence="1">The sequence shown here is derived from an EMBL/GenBank/DDBJ whole genome shotgun (WGS) entry which is preliminary data.</text>
</comment>
<evidence type="ECO:0000313" key="2">
    <source>
        <dbReference type="Proteomes" id="UP001161325"/>
    </source>
</evidence>
<accession>A0AA37V4C9</accession>
<dbReference type="RefSeq" id="WP_284352195.1">
    <property type="nucleotide sequence ID" value="NZ_BRXS01000007.1"/>
</dbReference>
<evidence type="ECO:0008006" key="3">
    <source>
        <dbReference type="Google" id="ProtNLM"/>
    </source>
</evidence>
<gene>
    <name evidence="1" type="ORF">rosag_42750</name>
</gene>
<dbReference type="Gene3D" id="3.40.470.10">
    <property type="entry name" value="Uracil-DNA glycosylase-like domain"/>
    <property type="match status" value="1"/>
</dbReference>
<keyword evidence="2" id="KW-1185">Reference proteome</keyword>
<dbReference type="EMBL" id="BRXS01000007">
    <property type="protein sequence ID" value="GLC27762.1"/>
    <property type="molecule type" value="Genomic_DNA"/>
</dbReference>
<dbReference type="AlphaFoldDB" id="A0AA37V4C9"/>
<evidence type="ECO:0000313" key="1">
    <source>
        <dbReference type="EMBL" id="GLC27762.1"/>
    </source>
</evidence>
<proteinExistence type="predicted"/>
<protein>
    <recommendedName>
        <fullName evidence="3">Uracil DNA glycosylase superfamily protein</fullName>
    </recommendedName>
</protein>